<keyword evidence="1" id="KW-1133">Transmembrane helix</keyword>
<name>W1PF54_AMBTC</name>
<reference evidence="3" key="1">
    <citation type="journal article" date="2013" name="Science">
        <title>The Amborella genome and the evolution of flowering plants.</title>
        <authorList>
            <consortium name="Amborella Genome Project"/>
        </authorList>
    </citation>
    <scope>NUCLEOTIDE SEQUENCE [LARGE SCALE GENOMIC DNA]</scope>
</reference>
<dbReference type="Proteomes" id="UP000017836">
    <property type="component" value="Unassembled WGS sequence"/>
</dbReference>
<protein>
    <submittedName>
        <fullName evidence="2">Uncharacterized protein</fullName>
    </submittedName>
</protein>
<gene>
    <name evidence="2" type="ORF">AMTR_s00017p00177170</name>
</gene>
<dbReference type="EMBL" id="KI393256">
    <property type="protein sequence ID" value="ERN08612.1"/>
    <property type="molecule type" value="Genomic_DNA"/>
</dbReference>
<sequence>MGMTCNMLFLLYNSKVGNPNFPASRHRGEQLFKRLCGFVHAFLGTFEFSIEIRLEMLRLTGARDACSLTWRSLKSSRRFLPLSNSIPTASKTCNSSSIFKSLISNKVNWRNGFLSELLSNRGRFSIRSDHATGGHLFVVCIVFNFLLFAFSGWRIESVCGLHLFYRVEIDGFERRL</sequence>
<dbReference type="Gramene" id="ERN08612">
    <property type="protein sequence ID" value="ERN08612"/>
    <property type="gene ID" value="AMTR_s00017p00177170"/>
</dbReference>
<evidence type="ECO:0000313" key="2">
    <source>
        <dbReference type="EMBL" id="ERN08612.1"/>
    </source>
</evidence>
<keyword evidence="1" id="KW-0812">Transmembrane</keyword>
<dbReference type="HOGENOM" id="CLU_1527237_0_0_1"/>
<evidence type="ECO:0000256" key="1">
    <source>
        <dbReference type="SAM" id="Phobius"/>
    </source>
</evidence>
<organism evidence="2 3">
    <name type="scientific">Amborella trichopoda</name>
    <dbReference type="NCBI Taxonomy" id="13333"/>
    <lineage>
        <taxon>Eukaryota</taxon>
        <taxon>Viridiplantae</taxon>
        <taxon>Streptophyta</taxon>
        <taxon>Embryophyta</taxon>
        <taxon>Tracheophyta</taxon>
        <taxon>Spermatophyta</taxon>
        <taxon>Magnoliopsida</taxon>
        <taxon>Amborellales</taxon>
        <taxon>Amborellaceae</taxon>
        <taxon>Amborella</taxon>
    </lineage>
</organism>
<keyword evidence="3" id="KW-1185">Reference proteome</keyword>
<feature type="transmembrane region" description="Helical" evidence="1">
    <location>
        <begin position="133"/>
        <end position="153"/>
    </location>
</feature>
<proteinExistence type="predicted"/>
<evidence type="ECO:0000313" key="3">
    <source>
        <dbReference type="Proteomes" id="UP000017836"/>
    </source>
</evidence>
<accession>W1PF54</accession>
<keyword evidence="1" id="KW-0472">Membrane</keyword>
<dbReference type="AlphaFoldDB" id="W1PF54"/>